<dbReference type="KEGG" id="fax:FUAX_35650"/>
<dbReference type="SUPFAM" id="SSF49503">
    <property type="entry name" value="Cupredoxins"/>
    <property type="match status" value="2"/>
</dbReference>
<protein>
    <submittedName>
        <fullName evidence="6">Uncharacterized protein</fullName>
    </submittedName>
</protein>
<accession>A0AAU9CSM6</accession>
<evidence type="ECO:0000313" key="7">
    <source>
        <dbReference type="Proteomes" id="UP001348817"/>
    </source>
</evidence>
<dbReference type="GO" id="GO:0016491">
    <property type="term" value="F:oxidoreductase activity"/>
    <property type="evidence" value="ECO:0007669"/>
    <property type="project" value="UniProtKB-KW"/>
</dbReference>
<dbReference type="InterPro" id="IPR011707">
    <property type="entry name" value="Cu-oxidase-like_N"/>
</dbReference>
<dbReference type="InterPro" id="IPR008972">
    <property type="entry name" value="Cupredoxin"/>
</dbReference>
<keyword evidence="3" id="KW-0186">Copper</keyword>
<dbReference type="Proteomes" id="UP001348817">
    <property type="component" value="Chromosome"/>
</dbReference>
<sequence length="410" mass="47415">MDRRTFLSKSALASGLFLLPDDLLSKSFKKKNAEKFPEKLSYTMNGDWKEFQLSVGIDIHEPALGMQYHTLLFNGTLPGPEIRVNKGDKVRVIFKNDTPMNHTIHWHGLHTPWRMDGVPFVNQLPVMPGNTFVYEFVAEPTGTHFYHCHWGTVMHMQAGMYGSFIIDDPDDPVKKQFPYDREYVMVYSAHDVNFIRNEMNRMLGRMKERTYLMRNGRYNQERWSTFDSLEEFEKAVDKGFDPPYVRNRRAPAELPDPNWFTINGKSYPYAPQLYIKEGERIRVRLINAGNVPYYLHLHGHDFWQVADDGRPLPAPYQANTIPLMPGKTNDIIIEGNNRGIWTFHDHDTRKVTNNGIYPGGTLTTLVYEDLPAEERDIIAYTGNQNLKKMAEKGHKIPFNGGSLPKFPLDE</sequence>
<evidence type="ECO:0000256" key="3">
    <source>
        <dbReference type="ARBA" id="ARBA00023008"/>
    </source>
</evidence>
<dbReference type="Pfam" id="PF07731">
    <property type="entry name" value="Cu-oxidase_2"/>
    <property type="match status" value="1"/>
</dbReference>
<keyword evidence="7" id="KW-1185">Reference proteome</keyword>
<dbReference type="PANTHER" id="PTHR11709:SF394">
    <property type="entry name" value="FI03373P-RELATED"/>
    <property type="match status" value="1"/>
</dbReference>
<dbReference type="Pfam" id="PF07732">
    <property type="entry name" value="Cu-oxidase_3"/>
    <property type="match status" value="1"/>
</dbReference>
<evidence type="ECO:0000313" key="6">
    <source>
        <dbReference type="EMBL" id="BDD11133.1"/>
    </source>
</evidence>
<evidence type="ECO:0000259" key="4">
    <source>
        <dbReference type="Pfam" id="PF07731"/>
    </source>
</evidence>
<dbReference type="PANTHER" id="PTHR11709">
    <property type="entry name" value="MULTI-COPPER OXIDASE"/>
    <property type="match status" value="1"/>
</dbReference>
<dbReference type="RefSeq" id="WP_338392648.1">
    <property type="nucleotide sequence ID" value="NZ_AP025314.1"/>
</dbReference>
<reference evidence="6 7" key="1">
    <citation type="submission" date="2021-12" db="EMBL/GenBank/DDBJ databases">
        <title>Genome sequencing of bacteria with rrn-lacking chromosome and rrn-plasmid.</title>
        <authorList>
            <person name="Anda M."/>
            <person name="Iwasaki W."/>
        </authorList>
    </citation>
    <scope>NUCLEOTIDE SEQUENCE [LARGE SCALE GENOMIC DNA]</scope>
    <source>
        <strain evidence="6 7">DSM 100852</strain>
    </source>
</reference>
<evidence type="ECO:0000256" key="1">
    <source>
        <dbReference type="ARBA" id="ARBA00022723"/>
    </source>
</evidence>
<dbReference type="CDD" id="cd04202">
    <property type="entry name" value="CuRO_D2_2dMcoN_like"/>
    <property type="match status" value="1"/>
</dbReference>
<keyword evidence="1" id="KW-0479">Metal-binding</keyword>
<feature type="domain" description="Plastocyanin-like" evidence="5">
    <location>
        <begin position="65"/>
        <end position="170"/>
    </location>
</feature>
<dbReference type="InterPro" id="IPR045087">
    <property type="entry name" value="Cu-oxidase_fam"/>
</dbReference>
<gene>
    <name evidence="6" type="ORF">FUAX_35650</name>
</gene>
<dbReference type="GO" id="GO:0005507">
    <property type="term" value="F:copper ion binding"/>
    <property type="evidence" value="ECO:0007669"/>
    <property type="project" value="InterPro"/>
</dbReference>
<evidence type="ECO:0000259" key="5">
    <source>
        <dbReference type="Pfam" id="PF07732"/>
    </source>
</evidence>
<evidence type="ECO:0000256" key="2">
    <source>
        <dbReference type="ARBA" id="ARBA00023002"/>
    </source>
</evidence>
<dbReference type="EMBL" id="AP025314">
    <property type="protein sequence ID" value="BDD11133.1"/>
    <property type="molecule type" value="Genomic_DNA"/>
</dbReference>
<organism evidence="6 7">
    <name type="scientific">Fulvitalea axinellae</name>
    <dbReference type="NCBI Taxonomy" id="1182444"/>
    <lineage>
        <taxon>Bacteria</taxon>
        <taxon>Pseudomonadati</taxon>
        <taxon>Bacteroidota</taxon>
        <taxon>Cytophagia</taxon>
        <taxon>Cytophagales</taxon>
        <taxon>Persicobacteraceae</taxon>
        <taxon>Fulvitalea</taxon>
    </lineage>
</organism>
<dbReference type="AlphaFoldDB" id="A0AAU9CSM6"/>
<dbReference type="Gene3D" id="2.60.40.420">
    <property type="entry name" value="Cupredoxins - blue copper proteins"/>
    <property type="match status" value="2"/>
</dbReference>
<proteinExistence type="predicted"/>
<feature type="domain" description="Plastocyanin-like" evidence="4">
    <location>
        <begin position="258"/>
        <end position="346"/>
    </location>
</feature>
<dbReference type="InterPro" id="IPR011706">
    <property type="entry name" value="Cu-oxidase_C"/>
</dbReference>
<name>A0AAU9CSM6_9BACT</name>
<keyword evidence="2" id="KW-0560">Oxidoreductase</keyword>